<name>A0A4Z1NMW8_9PEZI</name>
<keyword evidence="2" id="KW-1133">Transmembrane helix</keyword>
<organism evidence="3 4">
    <name type="scientific">Venturia nashicola</name>
    <dbReference type="NCBI Taxonomy" id="86259"/>
    <lineage>
        <taxon>Eukaryota</taxon>
        <taxon>Fungi</taxon>
        <taxon>Dikarya</taxon>
        <taxon>Ascomycota</taxon>
        <taxon>Pezizomycotina</taxon>
        <taxon>Dothideomycetes</taxon>
        <taxon>Pleosporomycetidae</taxon>
        <taxon>Venturiales</taxon>
        <taxon>Venturiaceae</taxon>
        <taxon>Venturia</taxon>
    </lineage>
</organism>
<gene>
    <name evidence="3" type="ORF">E6O75_ATG08078</name>
</gene>
<dbReference type="InterPro" id="IPR046536">
    <property type="entry name" value="DUF6601"/>
</dbReference>
<evidence type="ECO:0000256" key="1">
    <source>
        <dbReference type="SAM" id="MobiDB-lite"/>
    </source>
</evidence>
<feature type="transmembrane region" description="Helical" evidence="2">
    <location>
        <begin position="325"/>
        <end position="350"/>
    </location>
</feature>
<keyword evidence="4" id="KW-1185">Reference proteome</keyword>
<dbReference type="AlphaFoldDB" id="A0A4Z1NMW8"/>
<evidence type="ECO:0000256" key="2">
    <source>
        <dbReference type="SAM" id="Phobius"/>
    </source>
</evidence>
<protein>
    <recommendedName>
        <fullName evidence="5">Subtilisin-like serine protease</fullName>
    </recommendedName>
</protein>
<dbReference type="Proteomes" id="UP000298493">
    <property type="component" value="Unassembled WGS sequence"/>
</dbReference>
<keyword evidence="2" id="KW-0472">Membrane</keyword>
<evidence type="ECO:0000313" key="4">
    <source>
        <dbReference type="Proteomes" id="UP000298493"/>
    </source>
</evidence>
<dbReference type="PANTHER" id="PTHR34414:SF1">
    <property type="entry name" value="SUBTILISIN-LIKE SERINE PROTEASE"/>
    <property type="match status" value="1"/>
</dbReference>
<feature type="region of interest" description="Disordered" evidence="1">
    <location>
        <begin position="35"/>
        <end position="61"/>
    </location>
</feature>
<feature type="compositionally biased region" description="Polar residues" evidence="1">
    <location>
        <begin position="37"/>
        <end position="61"/>
    </location>
</feature>
<dbReference type="PANTHER" id="PTHR34414">
    <property type="entry name" value="HET DOMAIN-CONTAINING PROTEIN-RELATED"/>
    <property type="match status" value="1"/>
</dbReference>
<reference evidence="3 4" key="1">
    <citation type="submission" date="2019-04" db="EMBL/GenBank/DDBJ databases">
        <title>High contiguity whole genome sequence and gene annotation resource for two Venturia nashicola isolates.</title>
        <authorList>
            <person name="Prokchorchik M."/>
            <person name="Won K."/>
            <person name="Lee Y."/>
            <person name="Choi E.D."/>
            <person name="Segonzac C."/>
            <person name="Sohn K.H."/>
        </authorList>
    </citation>
    <scope>NUCLEOTIDE SEQUENCE [LARGE SCALE GENOMIC DNA]</scope>
    <source>
        <strain evidence="3 4">PRI2</strain>
    </source>
</reference>
<dbReference type="STRING" id="86259.A0A4Z1NMW8"/>
<evidence type="ECO:0000313" key="3">
    <source>
        <dbReference type="EMBL" id="TID17332.1"/>
    </source>
</evidence>
<sequence length="376" mass="43056">MTTTAANEKSVQVADTEATEELKCPFMLDIFAPDPTTHPTTSSQTLISSSNGTVEATTSGSTYAAPKLPEAVLESLPTIRHDTNELKTVLQVGDDIQGFITIDLDLERLNRIHNKMWTCGRPMNARGLHRQLLENRVIVKTEQADLHLLFYDTTLLIKPLPSYLLCPLAWETYLNHDEKLHKLAAGFLLSYIWLLRSPLDFQIAIKQNLIPHPLKWPQWKLLVSQFLTSIDPDTLHQVNERYHFGELRLGRINTIYRTTPHLAQGHFVRGYLYNYNRYVVFFKRNVAWVVVVFVWFSLVLSAMQVGTTVLELKDNKAFNKASFGFVVFSIAMVAALLVFVGTVFVVVYFYNMMAAIRHKNSAQRKRKKLEEERKNV</sequence>
<keyword evidence="2" id="KW-0812">Transmembrane</keyword>
<dbReference type="Pfam" id="PF20246">
    <property type="entry name" value="DUF6601"/>
    <property type="match status" value="1"/>
</dbReference>
<proteinExistence type="predicted"/>
<feature type="transmembrane region" description="Helical" evidence="2">
    <location>
        <begin position="286"/>
        <end position="305"/>
    </location>
</feature>
<accession>A0A4Z1NMW8</accession>
<evidence type="ECO:0008006" key="5">
    <source>
        <dbReference type="Google" id="ProtNLM"/>
    </source>
</evidence>
<comment type="caution">
    <text evidence="3">The sequence shown here is derived from an EMBL/GenBank/DDBJ whole genome shotgun (WGS) entry which is preliminary data.</text>
</comment>
<dbReference type="EMBL" id="SNSC02000016">
    <property type="protein sequence ID" value="TID17332.1"/>
    <property type="molecule type" value="Genomic_DNA"/>
</dbReference>